<protein>
    <submittedName>
        <fullName evidence="2">Putative capsid protein</fullName>
    </submittedName>
</protein>
<evidence type="ECO:0000313" key="1">
    <source>
        <dbReference type="EMBL" id="QJA64226.1"/>
    </source>
</evidence>
<dbReference type="InterPro" id="IPR045565">
    <property type="entry name" value="Phage_capsid_2"/>
</dbReference>
<dbReference type="EMBL" id="MT142504">
    <property type="protein sequence ID" value="QJA83153.1"/>
    <property type="molecule type" value="Genomic_DNA"/>
</dbReference>
<evidence type="ECO:0000313" key="2">
    <source>
        <dbReference type="EMBL" id="QJA83153.1"/>
    </source>
</evidence>
<dbReference type="AlphaFoldDB" id="A0A6M3KM72"/>
<reference evidence="2" key="1">
    <citation type="submission" date="2020-03" db="EMBL/GenBank/DDBJ databases">
        <title>The deep terrestrial virosphere.</title>
        <authorList>
            <person name="Holmfeldt K."/>
            <person name="Nilsson E."/>
            <person name="Simone D."/>
            <person name="Lopez-Fernandez M."/>
            <person name="Wu X."/>
            <person name="de Brujin I."/>
            <person name="Lundin D."/>
            <person name="Andersson A."/>
            <person name="Bertilsson S."/>
            <person name="Dopson M."/>
        </authorList>
    </citation>
    <scope>NUCLEOTIDE SEQUENCE</scope>
    <source>
        <strain evidence="2">MM415A00310</strain>
        <strain evidence="1">MM415B00528</strain>
    </source>
</reference>
<name>A0A6M3KM72_9ZZZZ</name>
<proteinExistence type="predicted"/>
<organism evidence="2">
    <name type="scientific">viral metagenome</name>
    <dbReference type="NCBI Taxonomy" id="1070528"/>
    <lineage>
        <taxon>unclassified sequences</taxon>
        <taxon>metagenomes</taxon>
        <taxon>organismal metagenomes</taxon>
    </lineage>
</organism>
<gene>
    <name evidence="2" type="ORF">MM415A00310_0033</name>
    <name evidence="1" type="ORF">MM415B00528_0033</name>
</gene>
<dbReference type="EMBL" id="MT141515">
    <property type="protein sequence ID" value="QJA64226.1"/>
    <property type="molecule type" value="Genomic_DNA"/>
</dbReference>
<sequence>MALSARVPSGADTAGFVPEVWANKIIDQMQNELVAMDAVDFKGWQIGLKKGDTINMGVTNHVTATEVVVGTKGSALDIASGSKIQLVMDQWYEAPIDVDTMTIAQSQIDWRTQAQKEAAYAVDKKIDTSVCALFQYLNSSSVYGTDGQTLTDDMLLAIKQTLDEADVPMDDKRSVILDPSGLVDMLKIDKFIAAQYVNIGAVTNGKIGKSPIYGCIVRVTNNLTAASTGSYGCMLHEGAIAGAIQVEAPWEKLFEELHERRFQAEALWGVKETRDTFGYAFYTRHA</sequence>
<accession>A0A6M3KM72</accession>
<dbReference type="Pfam" id="PF19821">
    <property type="entry name" value="Phage_capsid_2"/>
    <property type="match status" value="1"/>
</dbReference>